<dbReference type="PANTHER" id="PTHR21600:SF87">
    <property type="entry name" value="RNA PSEUDOURIDYLATE SYNTHASE DOMAIN-CONTAINING PROTEIN 1"/>
    <property type="match status" value="1"/>
</dbReference>
<keyword evidence="4" id="KW-1185">Reference proteome</keyword>
<dbReference type="SUPFAM" id="SSF55120">
    <property type="entry name" value="Pseudouridine synthase"/>
    <property type="match status" value="1"/>
</dbReference>
<dbReference type="GO" id="GO:0000455">
    <property type="term" value="P:enzyme-directed rRNA pseudouridine synthesis"/>
    <property type="evidence" value="ECO:0007669"/>
    <property type="project" value="TreeGrafter"/>
</dbReference>
<comment type="similarity">
    <text evidence="1">Belongs to the pseudouridine synthase RluA family.</text>
</comment>
<accession>A0A8J2S306</accession>
<evidence type="ECO:0000313" key="3">
    <source>
        <dbReference type="EMBL" id="CAH0363873.1"/>
    </source>
</evidence>
<evidence type="ECO:0000313" key="4">
    <source>
        <dbReference type="Proteomes" id="UP000789595"/>
    </source>
</evidence>
<dbReference type="InterPro" id="IPR006145">
    <property type="entry name" value="PsdUridine_synth_RsuA/RluA"/>
</dbReference>
<dbReference type="OrthoDB" id="424794at2759"/>
<gene>
    <name evidence="3" type="ORF">PECAL_1P02120</name>
</gene>
<reference evidence="3" key="1">
    <citation type="submission" date="2021-11" db="EMBL/GenBank/DDBJ databases">
        <authorList>
            <consortium name="Genoscope - CEA"/>
            <person name="William W."/>
        </authorList>
    </citation>
    <scope>NUCLEOTIDE SEQUENCE</scope>
</reference>
<organism evidence="3 4">
    <name type="scientific">Pelagomonas calceolata</name>
    <dbReference type="NCBI Taxonomy" id="35677"/>
    <lineage>
        <taxon>Eukaryota</taxon>
        <taxon>Sar</taxon>
        <taxon>Stramenopiles</taxon>
        <taxon>Ochrophyta</taxon>
        <taxon>Pelagophyceae</taxon>
        <taxon>Pelagomonadales</taxon>
        <taxon>Pelagomonadaceae</taxon>
        <taxon>Pelagomonas</taxon>
    </lineage>
</organism>
<dbReference type="Pfam" id="PF00849">
    <property type="entry name" value="PseudoU_synth_2"/>
    <property type="match status" value="1"/>
</dbReference>
<comment type="caution">
    <text evidence="3">The sequence shown here is derived from an EMBL/GenBank/DDBJ whole genome shotgun (WGS) entry which is preliminary data.</text>
</comment>
<dbReference type="GO" id="GO:0003723">
    <property type="term" value="F:RNA binding"/>
    <property type="evidence" value="ECO:0007669"/>
    <property type="project" value="InterPro"/>
</dbReference>
<feature type="domain" description="Pseudouridine synthase RsuA/RluA-like" evidence="2">
    <location>
        <begin position="150"/>
        <end position="292"/>
    </location>
</feature>
<dbReference type="Gene3D" id="3.30.2350.10">
    <property type="entry name" value="Pseudouridine synthase"/>
    <property type="match status" value="1"/>
</dbReference>
<dbReference type="EMBL" id="CAKKNE010000001">
    <property type="protein sequence ID" value="CAH0363873.1"/>
    <property type="molecule type" value="Genomic_DNA"/>
</dbReference>
<dbReference type="AlphaFoldDB" id="A0A8J2S306"/>
<dbReference type="InterPro" id="IPR020103">
    <property type="entry name" value="PsdUridine_synth_cat_dom_sf"/>
</dbReference>
<dbReference type="Proteomes" id="UP000789595">
    <property type="component" value="Unassembled WGS sequence"/>
</dbReference>
<evidence type="ECO:0000256" key="1">
    <source>
        <dbReference type="ARBA" id="ARBA00010876"/>
    </source>
</evidence>
<name>A0A8J2S306_9STRA</name>
<evidence type="ECO:0000259" key="2">
    <source>
        <dbReference type="Pfam" id="PF00849"/>
    </source>
</evidence>
<dbReference type="GO" id="GO:0009982">
    <property type="term" value="F:pseudouridine synthase activity"/>
    <property type="evidence" value="ECO:0007669"/>
    <property type="project" value="InterPro"/>
</dbReference>
<dbReference type="PANTHER" id="PTHR21600">
    <property type="entry name" value="MITOCHONDRIAL RNA PSEUDOURIDINE SYNTHASE"/>
    <property type="match status" value="1"/>
</dbReference>
<proteinExistence type="inferred from homology"/>
<dbReference type="CDD" id="cd02869">
    <property type="entry name" value="PseudoU_synth_RluA_like"/>
    <property type="match status" value="1"/>
</dbReference>
<dbReference type="InterPro" id="IPR050188">
    <property type="entry name" value="RluA_PseudoU_synthase"/>
</dbReference>
<sequence>MRAIYAFIAVQLRIGAALSNAAEARFKAWARPRTDAVHTVTHVPDSDEARLRRYATAAFADDLVTTNAANLACRAARLLCNGEKSSGARIVKTGDVLTLARPPERRTLLPDDEEKRDAWISKRERLLAALRDETRHAPPLQVLYEDDAMAVVLKPAGVHAMSWRNTLKRRQLCLDDVLPLVLEPSRAADALPAPLPRHRLDARVAGPVACAKTRSAHVALGRAFEQNEVDKEYGALVVGAVASGTVDAPIDGLASTTVVTARGQTPCAVDGVLTDVALKPVTGRRHQLRRHCGETLGAPILGDDLYGGPRKSIGLFLYCRRLALAHPLAPGRLVSCEIDEPRRFGRHRVKAQKGWDWARDHGEL</sequence>
<protein>
    <recommendedName>
        <fullName evidence="2">Pseudouridine synthase RsuA/RluA-like domain-containing protein</fullName>
    </recommendedName>
</protein>